<accession>A0A1Q5U9X5</accession>
<protein>
    <submittedName>
        <fullName evidence="1">Uncharacterized protein</fullName>
    </submittedName>
</protein>
<sequence length="73" mass="7985">MNGKITTHAVQNTMKDRNGNKISCVMEEGNGKEVAEEHEGLLNQTCKEADRAVHDTDLEIAEATSLESEEIGI</sequence>
<evidence type="ECO:0000313" key="1">
    <source>
        <dbReference type="EMBL" id="OKP09271.1"/>
    </source>
</evidence>
<gene>
    <name evidence="1" type="ORF">PENSUB_5357</name>
</gene>
<reference evidence="1 2" key="1">
    <citation type="submission" date="2016-10" db="EMBL/GenBank/DDBJ databases">
        <title>Genome sequence of the ascomycete fungus Penicillium subrubescens.</title>
        <authorList>
            <person name="De Vries R.P."/>
            <person name="Peng M."/>
            <person name="Dilokpimol A."/>
            <person name="Hilden K."/>
            <person name="Makela M.R."/>
            <person name="Grigoriev I."/>
            <person name="Riley R."/>
            <person name="Granchi Z."/>
        </authorList>
    </citation>
    <scope>NUCLEOTIDE SEQUENCE [LARGE SCALE GENOMIC DNA]</scope>
    <source>
        <strain evidence="1 2">CBS 132785</strain>
    </source>
</reference>
<proteinExistence type="predicted"/>
<dbReference type="AlphaFoldDB" id="A0A1Q5U9X5"/>
<comment type="caution">
    <text evidence="1">The sequence shown here is derived from an EMBL/GenBank/DDBJ whole genome shotgun (WGS) entry which is preliminary data.</text>
</comment>
<name>A0A1Q5U9X5_9EURO</name>
<dbReference type="EMBL" id="MNBE01000552">
    <property type="protein sequence ID" value="OKP09271.1"/>
    <property type="molecule type" value="Genomic_DNA"/>
</dbReference>
<evidence type="ECO:0000313" key="2">
    <source>
        <dbReference type="Proteomes" id="UP000186955"/>
    </source>
</evidence>
<organism evidence="1 2">
    <name type="scientific">Penicillium subrubescens</name>
    <dbReference type="NCBI Taxonomy" id="1316194"/>
    <lineage>
        <taxon>Eukaryota</taxon>
        <taxon>Fungi</taxon>
        <taxon>Dikarya</taxon>
        <taxon>Ascomycota</taxon>
        <taxon>Pezizomycotina</taxon>
        <taxon>Eurotiomycetes</taxon>
        <taxon>Eurotiomycetidae</taxon>
        <taxon>Eurotiales</taxon>
        <taxon>Aspergillaceae</taxon>
        <taxon>Penicillium</taxon>
    </lineage>
</organism>
<dbReference type="Proteomes" id="UP000186955">
    <property type="component" value="Unassembled WGS sequence"/>
</dbReference>
<keyword evidence="2" id="KW-1185">Reference proteome</keyword>